<evidence type="ECO:0000259" key="6">
    <source>
        <dbReference type="PROSITE" id="PS50983"/>
    </source>
</evidence>
<dbReference type="InterPro" id="IPR051313">
    <property type="entry name" value="Bact_iron-sidero_bind"/>
</dbReference>
<dbReference type="Gene3D" id="3.40.50.1980">
    <property type="entry name" value="Nitrogenase molybdenum iron protein domain"/>
    <property type="match status" value="2"/>
</dbReference>
<dbReference type="KEGG" id="req:REQ_08060"/>
<evidence type="ECO:0000256" key="1">
    <source>
        <dbReference type="ARBA" id="ARBA00004196"/>
    </source>
</evidence>
<dbReference type="InterPro" id="IPR002491">
    <property type="entry name" value="ABC_transptr_periplasmic_BD"/>
</dbReference>
<dbReference type="PROSITE" id="PS50983">
    <property type="entry name" value="FE_B12_PBP"/>
    <property type="match status" value="1"/>
</dbReference>
<dbReference type="EMBL" id="FN563149">
    <property type="protein sequence ID" value="CBH46921.1"/>
    <property type="molecule type" value="Genomic_DNA"/>
</dbReference>
<evidence type="ECO:0000256" key="5">
    <source>
        <dbReference type="SAM" id="MobiDB-lite"/>
    </source>
</evidence>
<evidence type="ECO:0000256" key="4">
    <source>
        <dbReference type="ARBA" id="ARBA00022729"/>
    </source>
</evidence>
<proteinExistence type="inferred from homology"/>
<organism evidence="7">
    <name type="scientific">Rhodococcus hoagii (strain 103S)</name>
    <name type="common">Rhodococcus equi</name>
    <dbReference type="NCBI Taxonomy" id="685727"/>
    <lineage>
        <taxon>Bacteria</taxon>
        <taxon>Bacillati</taxon>
        <taxon>Actinomycetota</taxon>
        <taxon>Actinomycetes</taxon>
        <taxon>Mycobacteriales</taxon>
        <taxon>Nocardiaceae</taxon>
        <taxon>Prescottella</taxon>
    </lineage>
</organism>
<comment type="subcellular location">
    <subcellularLocation>
        <location evidence="1">Cell envelope</location>
    </subcellularLocation>
</comment>
<evidence type="ECO:0000313" key="7">
    <source>
        <dbReference type="EMBL" id="CBH46921.1"/>
    </source>
</evidence>
<feature type="region of interest" description="Disordered" evidence="5">
    <location>
        <begin position="1"/>
        <end position="28"/>
    </location>
</feature>
<evidence type="ECO:0000256" key="2">
    <source>
        <dbReference type="ARBA" id="ARBA00008814"/>
    </source>
</evidence>
<dbReference type="InterPro" id="IPR006311">
    <property type="entry name" value="TAT_signal"/>
</dbReference>
<feature type="compositionally biased region" description="Basic and acidic residues" evidence="5">
    <location>
        <begin position="7"/>
        <end position="28"/>
    </location>
</feature>
<evidence type="ECO:0000313" key="8">
    <source>
        <dbReference type="Proteomes" id="UP000006892"/>
    </source>
</evidence>
<keyword evidence="4" id="KW-0732">Signal</keyword>
<dbReference type="AlphaFoldDB" id="A0A3S5Y315"/>
<dbReference type="NCBIfam" id="TIGR01409">
    <property type="entry name" value="TAT_signal_seq"/>
    <property type="match status" value="1"/>
</dbReference>
<name>A0A3S5Y315_RHOH1</name>
<dbReference type="GO" id="GO:1901678">
    <property type="term" value="P:iron coordination entity transport"/>
    <property type="evidence" value="ECO:0007669"/>
    <property type="project" value="UniProtKB-ARBA"/>
</dbReference>
<dbReference type="RefSeq" id="WP_013414930.1">
    <property type="nucleotide sequence ID" value="NC_014659.1"/>
</dbReference>
<dbReference type="PANTHER" id="PTHR30532:SF1">
    <property type="entry name" value="IRON(3+)-HYDROXAMATE-BINDING PROTEIN FHUD"/>
    <property type="match status" value="1"/>
</dbReference>
<keyword evidence="3" id="KW-0813">Transport</keyword>
<feature type="domain" description="Fe/B12 periplasmic-binding" evidence="6">
    <location>
        <begin position="95"/>
        <end position="352"/>
    </location>
</feature>
<dbReference type="Pfam" id="PF01497">
    <property type="entry name" value="Peripla_BP_2"/>
    <property type="match status" value="1"/>
</dbReference>
<dbReference type="Proteomes" id="UP001154400">
    <property type="component" value="Chromosome"/>
</dbReference>
<protein>
    <submittedName>
        <fullName evidence="7">ABC transporter substrate binding lipoprotein</fullName>
    </submittedName>
</protein>
<dbReference type="SUPFAM" id="SSF53807">
    <property type="entry name" value="Helical backbone' metal receptor"/>
    <property type="match status" value="1"/>
</dbReference>
<evidence type="ECO:0000256" key="3">
    <source>
        <dbReference type="ARBA" id="ARBA00022448"/>
    </source>
</evidence>
<keyword evidence="7" id="KW-0449">Lipoprotein</keyword>
<gene>
    <name evidence="7" type="ordered locus">REQ_08060</name>
</gene>
<dbReference type="InterPro" id="IPR019546">
    <property type="entry name" value="TAT_signal_bac_arc"/>
</dbReference>
<dbReference type="PANTHER" id="PTHR30532">
    <property type="entry name" value="IRON III DICITRATE-BINDING PERIPLASMIC PROTEIN"/>
    <property type="match status" value="1"/>
</dbReference>
<reference evidence="7" key="1">
    <citation type="journal article" date="2010" name="PLoS Genet.">
        <title>The genome of a pathogenic rhodococcus: cooptive virulence underpinned by key gene acquisitions.</title>
        <authorList>
            <person name="Letek M."/>
            <person name="Gonzalez P."/>
            <person name="Macarthur I."/>
            <person name="Rodriguez H."/>
            <person name="Freeman T.C."/>
            <person name="Valero-Rello A."/>
            <person name="Blanco M."/>
            <person name="Buckley T."/>
            <person name="Cherevach I."/>
            <person name="Fahey R."/>
            <person name="Hapeshi A."/>
            <person name="Holdstock J."/>
            <person name="Leadon D."/>
            <person name="Navas J."/>
            <person name="Ocampo A."/>
            <person name="Quail M.A."/>
            <person name="Sanders M."/>
            <person name="Scortti M.M."/>
            <person name="Prescott J.F."/>
            <person name="Fogarty U."/>
            <person name="Meijer W.G."/>
            <person name="Parkhill J."/>
            <person name="Bentley S.D."/>
            <person name="Vazquez-Boland J.A."/>
        </authorList>
    </citation>
    <scope>NUCLEOTIDE SEQUENCE [LARGE SCALE GENOMIC DNA]</scope>
    <source>
        <strain evidence="7 8">103S</strain>
    </source>
</reference>
<comment type="similarity">
    <text evidence="2">Belongs to the bacterial solute-binding protein 8 family.</text>
</comment>
<sequence length="352" mass="38256">MPVIESTKTDARLGDWNGDVRRPTSARTTRDMDREFGTLVDALTRRGFLTGAAALGALGALSACSTRPGNSATSDASVEIVVGEERYRLPRDPQRVVVLEARAALDFALLAEYPIVATNWDDRSQLMQRVPAGAERLGGTNNEPDAEAILGYEPDLLVVGQGWWDYYRERGLLGTDIAPVLVVDQGTPGSTWKRAMTEQLTALDRRDVADRVVARYNAELAQARAAMAGLLDGKTIAIADADKGQLWLQNDTFAVSVARDLGLDVLTDPANASADNRGITFYALEQLDIFEQADFVLLQNPDAAEAQSPTWKRVRAVRDGHVGQLRYDLNSGLALTAMALAADIAEQVQVMR</sequence>
<dbReference type="GO" id="GO:0030288">
    <property type="term" value="C:outer membrane-bounded periplasmic space"/>
    <property type="evidence" value="ECO:0007669"/>
    <property type="project" value="TreeGrafter"/>
</dbReference>
<dbReference type="PROSITE" id="PS51318">
    <property type="entry name" value="TAT"/>
    <property type="match status" value="1"/>
</dbReference>
<accession>A0A3S5Y315</accession>